<sequence length="424" mass="44509">MKLKQFQGIHGVLAIASLASVFSAANCSAGGTGDGEVGGPGISDPGNDGRDGSASPGTNAPSPNQPNADHDPGPPAVRFVGRFDTRDPSGPSCAWPGGRILANFDGTEVSVTLNELVDSWMQGGPSEWDLAIDGEWKPKLVLATGKQTYKLATALPPGTHRVELFKRSEAQNGVTQFLGFDFGAGKLLPPPLSAGRRIEIVGDSTPAGYGIDGASIGPNCPPPSWAAHWENFHESFSAHLGDIFAAEVVGTAYSGKGLVKNVNRPDTMTVPRIFQLTNPLDPTSTFDFGSWTPDLVIIMAGSNDYAIGEPVDDGPPPFDEFIAALRGLVADIRSHYPNAYVLYAISPSVTDDDPPGRGSRTNLTTAMTMLADDSAKNGDARFMTASPPIATPDEVTGCNGHGTPAFHDRVARQLAEVISAKMGW</sequence>
<feature type="compositionally biased region" description="Gly residues" evidence="1">
    <location>
        <begin position="31"/>
        <end position="41"/>
    </location>
</feature>
<dbReference type="Gene3D" id="2.60.120.260">
    <property type="entry name" value="Galactose-binding domain-like"/>
    <property type="match status" value="1"/>
</dbReference>
<dbReference type="InterPro" id="IPR040794">
    <property type="entry name" value="CE2_N"/>
</dbReference>
<dbReference type="InterPro" id="IPR052762">
    <property type="entry name" value="PCW_deacetylase/CE"/>
</dbReference>
<dbReference type="STRING" id="1391654.AKJ09_03051"/>
<dbReference type="KEGG" id="llu:AKJ09_03051"/>
<dbReference type="Pfam" id="PF13472">
    <property type="entry name" value="Lipase_GDSL_2"/>
    <property type="match status" value="1"/>
</dbReference>
<dbReference type="RefSeq" id="WP_169927525.1">
    <property type="nucleotide sequence ID" value="NZ_CP012333.1"/>
</dbReference>
<feature type="domain" description="Carbohydrate esterase 2 N-terminal" evidence="4">
    <location>
        <begin position="79"/>
        <end position="191"/>
    </location>
</feature>
<dbReference type="InterPro" id="IPR013830">
    <property type="entry name" value="SGNH_hydro"/>
</dbReference>
<evidence type="ECO:0000256" key="1">
    <source>
        <dbReference type="SAM" id="MobiDB-lite"/>
    </source>
</evidence>
<keyword evidence="2" id="KW-0732">Signal</keyword>
<dbReference type="GO" id="GO:0016788">
    <property type="term" value="F:hydrolase activity, acting on ester bonds"/>
    <property type="evidence" value="ECO:0007669"/>
    <property type="project" value="UniProtKB-ARBA"/>
</dbReference>
<evidence type="ECO:0000259" key="4">
    <source>
        <dbReference type="Pfam" id="PF17996"/>
    </source>
</evidence>
<dbReference type="PANTHER" id="PTHR37834:SF2">
    <property type="entry name" value="ESTERASE, SGNH HYDROLASE-TYPE"/>
    <property type="match status" value="1"/>
</dbReference>
<feature type="chain" id="PRO_5005465913" evidence="2">
    <location>
        <begin position="30"/>
        <end position="424"/>
    </location>
</feature>
<evidence type="ECO:0000313" key="6">
    <source>
        <dbReference type="Proteomes" id="UP000064967"/>
    </source>
</evidence>
<dbReference type="Pfam" id="PF17996">
    <property type="entry name" value="CE2_N"/>
    <property type="match status" value="1"/>
</dbReference>
<dbReference type="InterPro" id="IPR036514">
    <property type="entry name" value="SGNH_hydro_sf"/>
</dbReference>
<name>A0A0K1PS87_9BACT</name>
<protein>
    <submittedName>
        <fullName evidence="5">Acetylxylan esterase</fullName>
    </submittedName>
</protein>
<dbReference type="AlphaFoldDB" id="A0A0K1PS87"/>
<proteinExistence type="predicted"/>
<dbReference type="PANTHER" id="PTHR37834">
    <property type="entry name" value="GDSL-LIKE LIPASE/ACYLHYDROLASE DOMAIN PROTEIN (AFU_ORTHOLOGUE AFUA_2G00620)"/>
    <property type="match status" value="1"/>
</dbReference>
<dbReference type="SUPFAM" id="SSF52266">
    <property type="entry name" value="SGNH hydrolase"/>
    <property type="match status" value="1"/>
</dbReference>
<organism evidence="5 6">
    <name type="scientific">Labilithrix luteola</name>
    <dbReference type="NCBI Taxonomy" id="1391654"/>
    <lineage>
        <taxon>Bacteria</taxon>
        <taxon>Pseudomonadati</taxon>
        <taxon>Myxococcota</taxon>
        <taxon>Polyangia</taxon>
        <taxon>Polyangiales</taxon>
        <taxon>Labilitrichaceae</taxon>
        <taxon>Labilithrix</taxon>
    </lineage>
</organism>
<evidence type="ECO:0000313" key="5">
    <source>
        <dbReference type="EMBL" id="AKU96387.1"/>
    </source>
</evidence>
<feature type="domain" description="SGNH hydrolase-type esterase" evidence="3">
    <location>
        <begin position="201"/>
        <end position="368"/>
    </location>
</feature>
<evidence type="ECO:0000256" key="2">
    <source>
        <dbReference type="SAM" id="SignalP"/>
    </source>
</evidence>
<dbReference type="Proteomes" id="UP000064967">
    <property type="component" value="Chromosome"/>
</dbReference>
<feature type="signal peptide" evidence="2">
    <location>
        <begin position="1"/>
        <end position="29"/>
    </location>
</feature>
<dbReference type="Gene3D" id="3.40.50.1110">
    <property type="entry name" value="SGNH hydrolase"/>
    <property type="match status" value="1"/>
</dbReference>
<gene>
    <name evidence="5" type="ORF">AKJ09_03051</name>
</gene>
<feature type="compositionally biased region" description="Polar residues" evidence="1">
    <location>
        <begin position="55"/>
        <end position="67"/>
    </location>
</feature>
<evidence type="ECO:0000259" key="3">
    <source>
        <dbReference type="Pfam" id="PF13472"/>
    </source>
</evidence>
<accession>A0A0K1PS87</accession>
<feature type="region of interest" description="Disordered" evidence="1">
    <location>
        <begin position="31"/>
        <end position="94"/>
    </location>
</feature>
<dbReference type="EMBL" id="CP012333">
    <property type="protein sequence ID" value="AKU96387.1"/>
    <property type="molecule type" value="Genomic_DNA"/>
</dbReference>
<keyword evidence="6" id="KW-1185">Reference proteome</keyword>
<reference evidence="5 6" key="1">
    <citation type="submission" date="2015-08" db="EMBL/GenBank/DDBJ databases">
        <authorList>
            <person name="Babu N.S."/>
            <person name="Beckwith C.J."/>
            <person name="Beseler K.G."/>
            <person name="Brison A."/>
            <person name="Carone J.V."/>
            <person name="Caskin T.P."/>
            <person name="Diamond M."/>
            <person name="Durham M.E."/>
            <person name="Foxe J.M."/>
            <person name="Go M."/>
            <person name="Henderson B.A."/>
            <person name="Jones I.B."/>
            <person name="McGettigan J.A."/>
            <person name="Micheletti S.J."/>
            <person name="Nasrallah M.E."/>
            <person name="Ortiz D."/>
            <person name="Piller C.R."/>
            <person name="Privatt S.R."/>
            <person name="Schneider S.L."/>
            <person name="Sharp S."/>
            <person name="Smith T.C."/>
            <person name="Stanton J.D."/>
            <person name="Ullery H.E."/>
            <person name="Wilson R.J."/>
            <person name="Serrano M.G."/>
            <person name="Buck G."/>
            <person name="Lee V."/>
            <person name="Wang Y."/>
            <person name="Carvalho R."/>
            <person name="Voegtly L."/>
            <person name="Shi R."/>
            <person name="Duckworth R."/>
            <person name="Johnson A."/>
            <person name="Loviza R."/>
            <person name="Walstead R."/>
            <person name="Shah Z."/>
            <person name="Kiflezghi M."/>
            <person name="Wade K."/>
            <person name="Ball S.L."/>
            <person name="Bradley K.W."/>
            <person name="Asai D.J."/>
            <person name="Bowman C.A."/>
            <person name="Russell D.A."/>
            <person name="Pope W.H."/>
            <person name="Jacobs-Sera D."/>
            <person name="Hendrix R.W."/>
            <person name="Hatfull G.F."/>
        </authorList>
    </citation>
    <scope>NUCLEOTIDE SEQUENCE [LARGE SCALE GENOMIC DNA]</scope>
    <source>
        <strain evidence="5 6">DSM 27648</strain>
    </source>
</reference>